<dbReference type="AlphaFoldDB" id="A0A1H8XFF7"/>
<dbReference type="Gene3D" id="2.60.40.10">
    <property type="entry name" value="Immunoglobulins"/>
    <property type="match status" value="1"/>
</dbReference>
<reference evidence="1 2" key="1">
    <citation type="submission" date="2016-10" db="EMBL/GenBank/DDBJ databases">
        <authorList>
            <person name="de Groot N.N."/>
        </authorList>
    </citation>
    <scope>NUCLEOTIDE SEQUENCE [LARGE SCALE GENOMIC DNA]</scope>
    <source>
        <strain evidence="1 2">DSM 44993</strain>
    </source>
</reference>
<dbReference type="Proteomes" id="UP000198582">
    <property type="component" value="Unassembled WGS sequence"/>
</dbReference>
<organism evidence="1 2">
    <name type="scientific">Amycolatopsis saalfeldensis</name>
    <dbReference type="NCBI Taxonomy" id="394193"/>
    <lineage>
        <taxon>Bacteria</taxon>
        <taxon>Bacillati</taxon>
        <taxon>Actinomycetota</taxon>
        <taxon>Actinomycetes</taxon>
        <taxon>Pseudonocardiales</taxon>
        <taxon>Pseudonocardiaceae</taxon>
        <taxon>Amycolatopsis</taxon>
    </lineage>
</organism>
<sequence>MWWEGFVLPVPVCGQPSASSARVGIGSAAAAAAGTQGVSLLGSGRSTLPARAGVLAVTAALLTAGTALLASPADATVITSVQSTSWSYTDSAQPRKSFVDPAGDAPIGAKVTADHQKHVSKSYFTFDLSGLRGAKVISAELSGKETAVADCSAPRGTELWVTAPAKNPPTWDNQPRELSKVPGPGSLDACPSDYLDWDAAPALQQAIDAGRTSLTMVLRLPDDQQHNPRFGRAYRPMLYLSIQKNQPPVTPSALKTGTHACAEAPLVRHGESTMSAAVSDPDDPDFSAEFAWWPVDHPDQRATGTRGVYSTTTSYDPDAQLADGVTYAWQVRAYDSLATSAWSETCRFTTDFTAPATAPVITSADYTYEGPGKGGTGIPGDFTLDARGDTQIAGFQWNVGDRDSGYVAADRPGGKATVRFAPRTDGPMSMVASGVDVAGNRGPSGEYWFLVAHNGPSMACTPAQAYLGETRQCQFSPYGDNGATEYLYQIDNGPETTVPAGPDGTATITVTPTDAAKRYDVSVRARMTNGNLSSAGYSQIPIDRGLPVVDVPGGVMTAHPAVFTLHATLPGSVSFTYDWDYGDPVTIPVGPDGTAQVTIVPAQVGQHWLRVHTTTGAGLVSATNEVNIVADTNGPTITSVEYPKWSVGAYVTTPGTFTFSSPIPGAVSYTYRYRGGDPVTVPAGPDGTASAVLTPLTVDSQYLNATTTFADGTVSEAGYYSFSPRSAAPPLTCDATGDVRPGQVIHCTVTPVQPGLASYGYVVETASGPGPDVTVRPGADGAGAFEVTVPADQTQYVLSVRAWSANAAGQRTDTSYAGFWVPAGTSVSRGTAAI</sequence>
<gene>
    <name evidence="1" type="ORF">SAMN04489732_107163</name>
</gene>
<dbReference type="STRING" id="394193.SAMN04489732_107163"/>
<dbReference type="GO" id="GO:0005975">
    <property type="term" value="P:carbohydrate metabolic process"/>
    <property type="evidence" value="ECO:0007669"/>
    <property type="project" value="UniProtKB-ARBA"/>
</dbReference>
<accession>A0A1H8XFF7</accession>
<keyword evidence="2" id="KW-1185">Reference proteome</keyword>
<name>A0A1H8XFF7_9PSEU</name>
<protein>
    <submittedName>
        <fullName evidence="1">Uncharacterized protein</fullName>
    </submittedName>
</protein>
<evidence type="ECO:0000313" key="2">
    <source>
        <dbReference type="Proteomes" id="UP000198582"/>
    </source>
</evidence>
<evidence type="ECO:0000313" key="1">
    <source>
        <dbReference type="EMBL" id="SEP38562.1"/>
    </source>
</evidence>
<dbReference type="EMBL" id="FOEF01000007">
    <property type="protein sequence ID" value="SEP38562.1"/>
    <property type="molecule type" value="Genomic_DNA"/>
</dbReference>
<dbReference type="InterPro" id="IPR013783">
    <property type="entry name" value="Ig-like_fold"/>
</dbReference>
<proteinExistence type="predicted"/>